<dbReference type="Gene3D" id="2.130.10.10">
    <property type="entry name" value="YVTN repeat-like/Quinoprotein amine dehydrogenase"/>
    <property type="match status" value="2"/>
</dbReference>
<dbReference type="NCBIfam" id="TIGR04183">
    <property type="entry name" value="Por_Secre_tail"/>
    <property type="match status" value="1"/>
</dbReference>
<protein>
    <recommendedName>
        <fullName evidence="2">Secretion system C-terminal sorting domain-containing protein</fullName>
    </recommendedName>
</protein>
<dbReference type="InterPro" id="IPR015943">
    <property type="entry name" value="WD40/YVTN_repeat-like_dom_sf"/>
</dbReference>
<dbReference type="STRING" id="1411621.AUC43_13135"/>
<name>A0A0U3SZK2_9BACT</name>
<dbReference type="SUPFAM" id="SSF110296">
    <property type="entry name" value="Oligoxyloglucan reducing end-specific cellobiohydrolase"/>
    <property type="match status" value="1"/>
</dbReference>
<dbReference type="InterPro" id="IPR026444">
    <property type="entry name" value="Secre_tail"/>
</dbReference>
<dbReference type="Pfam" id="PF18962">
    <property type="entry name" value="Por_Secre_tail"/>
    <property type="match status" value="1"/>
</dbReference>
<reference evidence="3 4" key="1">
    <citation type="submission" date="2015-12" db="EMBL/GenBank/DDBJ databases">
        <authorList>
            <person name="Shamseldin A."/>
            <person name="Moawad H."/>
            <person name="Abd El-Rahim W.M."/>
            <person name="Sadowsky M.J."/>
        </authorList>
    </citation>
    <scope>NUCLEOTIDE SEQUENCE [LARGE SCALE GENOMIC DNA]</scope>
    <source>
        <strain evidence="3 4">DG5B</strain>
    </source>
</reference>
<feature type="domain" description="Secretion system C-terminal sorting" evidence="2">
    <location>
        <begin position="411"/>
        <end position="488"/>
    </location>
</feature>
<dbReference type="AlphaFoldDB" id="A0A0U3SZK2"/>
<dbReference type="EMBL" id="CP013909">
    <property type="protein sequence ID" value="ALW85955.1"/>
    <property type="molecule type" value="Genomic_DNA"/>
</dbReference>
<dbReference type="CDD" id="cd15482">
    <property type="entry name" value="Sialidase_non-viral"/>
    <property type="match status" value="1"/>
</dbReference>
<accession>A0A0U3SZK2</accession>
<evidence type="ECO:0000256" key="1">
    <source>
        <dbReference type="SAM" id="SignalP"/>
    </source>
</evidence>
<dbReference type="OrthoDB" id="610388at2"/>
<sequence length="489" mass="50707">MKKTLLLLVWLGFAAGLHAQTPNLGPWVEVNKVGSGAFAPGYFIVDVKTTSPTIAWMVAEENSSAGKPTAFFVTNNAAGDQFNFGTVSAANGSQNYQTGNISSVGVSATTAVAATFPIAQGAAGGEILRTTNGGISWTKVTTASQFVGTQGGFCNFVHMFDASVGVSLGDPTNGYFEILRTTDGGLTWTRVPQSSIPAPLPNEFGLTRSFFARGNTIWAGLGSSNDNAPVRVLKSTDRGLTWTASAVTTLLGGITRLAFKDDLNGIAYNNKVANNAFSEVNVIRTSDGGATWSPITPVNTANGSFFHFDIDAVDGRYYSVGARFPVTTPTPVAADFGSSYSTDGINWTNLNNSQGFFSFDLISAPAGAPAGSATGYAGAATDANGVGGIFKASSTVTATRDAALQRVLSAYPNPSHSGVFKVELSSFLKGSAQLTVVDALGRQVQAQALSATAIGSRNVTLNMSGEKAGVYTLQVRTDAGIATQKLVID</sequence>
<dbReference type="KEGG" id="hyg:AUC43_13135"/>
<organism evidence="3 4">
    <name type="scientific">Hymenobacter sedentarius</name>
    <dbReference type="NCBI Taxonomy" id="1411621"/>
    <lineage>
        <taxon>Bacteria</taxon>
        <taxon>Pseudomonadati</taxon>
        <taxon>Bacteroidota</taxon>
        <taxon>Cytophagia</taxon>
        <taxon>Cytophagales</taxon>
        <taxon>Hymenobacteraceae</taxon>
        <taxon>Hymenobacter</taxon>
    </lineage>
</organism>
<feature type="signal peptide" evidence="1">
    <location>
        <begin position="1"/>
        <end position="19"/>
    </location>
</feature>
<dbReference type="Proteomes" id="UP000059542">
    <property type="component" value="Chromosome"/>
</dbReference>
<proteinExistence type="predicted"/>
<evidence type="ECO:0000313" key="4">
    <source>
        <dbReference type="Proteomes" id="UP000059542"/>
    </source>
</evidence>
<feature type="chain" id="PRO_5006845282" description="Secretion system C-terminal sorting domain-containing protein" evidence="1">
    <location>
        <begin position="20"/>
        <end position="489"/>
    </location>
</feature>
<evidence type="ECO:0000313" key="3">
    <source>
        <dbReference type="EMBL" id="ALW85955.1"/>
    </source>
</evidence>
<gene>
    <name evidence="3" type="ORF">AUC43_13135</name>
</gene>
<evidence type="ECO:0000259" key="2">
    <source>
        <dbReference type="Pfam" id="PF18962"/>
    </source>
</evidence>
<dbReference type="RefSeq" id="WP_068194354.1">
    <property type="nucleotide sequence ID" value="NZ_CP013909.1"/>
</dbReference>
<keyword evidence="4" id="KW-1185">Reference proteome</keyword>
<keyword evidence="1" id="KW-0732">Signal</keyword>